<proteinExistence type="predicted"/>
<name>A0ABU5N414_9MICO</name>
<dbReference type="PANTHER" id="PTHR43649:SF14">
    <property type="entry name" value="BLR3389 PROTEIN"/>
    <property type="match status" value="1"/>
</dbReference>
<comment type="caution">
    <text evidence="1">The sequence shown here is derived from an EMBL/GenBank/DDBJ whole genome shotgun (WGS) entry which is preliminary data.</text>
</comment>
<sequence>MNTAGRVGLAGLAVVACTASIAGCAASDEGGDGGGAESQKITVWSWDLNAEETADAFMAENPDVDVEVVNVGTGNDQYVALQNAISAGEGFPDVAFIENYALPQFALTGALADLGPLGADGLASTYAPGPWASSKVNDVVYSLPWASGPMVLFYNQAIFDRLDVAVPGTWDEYVTAAQQIQQADPAVYILNDVGNAGLAESLIWQAQGTPFSVEGEAVAIDLADDEGTQRYADVWQRLIDEDLLAPVADWTDDWTKMLNEDQIATLPAGSWMGSTLTQAVTEGAGKWRVAQLPEWEDGVATSAEHGGGGFTILEGSDHKDLAFEFAEFATAGGGVEILKERGLWPSSIDAANDEAFLSEPSEYFGGQAVNEEYATASANVPDTFQFLPFQVYANGIYNDTVGQAYNHSVTVAEGFANWQDSLDTYGAQQGFTIQ</sequence>
<gene>
    <name evidence="1" type="ORF">R2Q92_03225</name>
</gene>
<keyword evidence="2" id="KW-1185">Reference proteome</keyword>
<dbReference type="InterPro" id="IPR050490">
    <property type="entry name" value="Bact_solute-bd_prot1"/>
</dbReference>
<dbReference type="Proteomes" id="UP001291912">
    <property type="component" value="Unassembled WGS sequence"/>
</dbReference>
<organism evidence="1 2">
    <name type="scientific">Microbacterium aquimaris</name>
    <dbReference type="NCBI Taxonomy" id="459816"/>
    <lineage>
        <taxon>Bacteria</taxon>
        <taxon>Bacillati</taxon>
        <taxon>Actinomycetota</taxon>
        <taxon>Actinomycetes</taxon>
        <taxon>Micrococcales</taxon>
        <taxon>Microbacteriaceae</taxon>
        <taxon>Microbacterium</taxon>
    </lineage>
</organism>
<dbReference type="Gene3D" id="3.40.190.10">
    <property type="entry name" value="Periplasmic binding protein-like II"/>
    <property type="match status" value="3"/>
</dbReference>
<evidence type="ECO:0000313" key="1">
    <source>
        <dbReference type="EMBL" id="MDZ8160832.1"/>
    </source>
</evidence>
<evidence type="ECO:0000313" key="2">
    <source>
        <dbReference type="Proteomes" id="UP001291912"/>
    </source>
</evidence>
<protein>
    <submittedName>
        <fullName evidence="1">Extracellular solute-binding protein</fullName>
    </submittedName>
</protein>
<accession>A0ABU5N414</accession>
<dbReference type="InterPro" id="IPR006059">
    <property type="entry name" value="SBP"/>
</dbReference>
<dbReference type="EMBL" id="JAWJYN010000001">
    <property type="protein sequence ID" value="MDZ8160832.1"/>
    <property type="molecule type" value="Genomic_DNA"/>
</dbReference>
<dbReference type="SUPFAM" id="SSF53850">
    <property type="entry name" value="Periplasmic binding protein-like II"/>
    <property type="match status" value="1"/>
</dbReference>
<reference evidence="1 2" key="1">
    <citation type="submission" date="2023-10" db="EMBL/GenBank/DDBJ databases">
        <title>Microbacterium xanthum sp. nov., isolated from seaweed.</title>
        <authorList>
            <person name="Lee S.D."/>
        </authorList>
    </citation>
    <scope>NUCLEOTIDE SEQUENCE [LARGE SCALE GENOMIC DNA]</scope>
    <source>
        <strain evidence="1 2">KCTC 19124</strain>
    </source>
</reference>
<dbReference type="RefSeq" id="WP_194423510.1">
    <property type="nucleotide sequence ID" value="NZ_BAAAPT010000001.1"/>
</dbReference>
<dbReference type="PROSITE" id="PS51257">
    <property type="entry name" value="PROKAR_LIPOPROTEIN"/>
    <property type="match status" value="1"/>
</dbReference>
<dbReference type="Pfam" id="PF01547">
    <property type="entry name" value="SBP_bac_1"/>
    <property type="match status" value="1"/>
</dbReference>
<dbReference type="PANTHER" id="PTHR43649">
    <property type="entry name" value="ARABINOSE-BINDING PROTEIN-RELATED"/>
    <property type="match status" value="1"/>
</dbReference>